<dbReference type="STRING" id="1192034.CAP_3239"/>
<dbReference type="AlphaFoldDB" id="A0A017TA74"/>
<evidence type="ECO:0000256" key="3">
    <source>
        <dbReference type="ARBA" id="ARBA00022964"/>
    </source>
</evidence>
<keyword evidence="2" id="KW-0479">Metal-binding</keyword>
<dbReference type="Proteomes" id="UP000019678">
    <property type="component" value="Unassembled WGS sequence"/>
</dbReference>
<dbReference type="EMBL" id="ASRX01000023">
    <property type="protein sequence ID" value="EYF05511.1"/>
    <property type="molecule type" value="Genomic_DNA"/>
</dbReference>
<dbReference type="GO" id="GO:0046872">
    <property type="term" value="F:metal ion binding"/>
    <property type="evidence" value="ECO:0007669"/>
    <property type="project" value="UniProtKB-KW"/>
</dbReference>
<feature type="domain" description="TauD/TfdA-like" evidence="6">
    <location>
        <begin position="7"/>
        <end position="276"/>
    </location>
</feature>
<evidence type="ECO:0000256" key="5">
    <source>
        <dbReference type="ARBA" id="ARBA00023004"/>
    </source>
</evidence>
<reference evidence="7 8" key="1">
    <citation type="submission" date="2013-05" db="EMBL/GenBank/DDBJ databases">
        <title>Genome assembly of Chondromyces apiculatus DSM 436.</title>
        <authorList>
            <person name="Sharma G."/>
            <person name="Khatri I."/>
            <person name="Kaur C."/>
            <person name="Mayilraj S."/>
            <person name="Subramanian S."/>
        </authorList>
    </citation>
    <scope>NUCLEOTIDE SEQUENCE [LARGE SCALE GENOMIC DNA]</scope>
    <source>
        <strain evidence="7 8">DSM 436</strain>
    </source>
</reference>
<evidence type="ECO:0000256" key="4">
    <source>
        <dbReference type="ARBA" id="ARBA00023002"/>
    </source>
</evidence>
<dbReference type="PANTHER" id="PTHR30468">
    <property type="entry name" value="ALPHA-KETOGLUTARATE-DEPENDENT SULFONATE DIOXYGENASE"/>
    <property type="match status" value="1"/>
</dbReference>
<accession>A0A017TA74</accession>
<keyword evidence="3 7" id="KW-0223">Dioxygenase</keyword>
<dbReference type="GO" id="GO:0005737">
    <property type="term" value="C:cytoplasm"/>
    <property type="evidence" value="ECO:0007669"/>
    <property type="project" value="TreeGrafter"/>
</dbReference>
<evidence type="ECO:0000256" key="1">
    <source>
        <dbReference type="ARBA" id="ARBA00005896"/>
    </source>
</evidence>
<dbReference type="RefSeq" id="WP_044241733.1">
    <property type="nucleotide sequence ID" value="NZ_ASRX01000023.1"/>
</dbReference>
<dbReference type="OrthoDB" id="7209371at2"/>
<keyword evidence="4" id="KW-0560">Oxidoreductase</keyword>
<dbReference type="InterPro" id="IPR042098">
    <property type="entry name" value="TauD-like_sf"/>
</dbReference>
<organism evidence="7 8">
    <name type="scientific">Chondromyces apiculatus DSM 436</name>
    <dbReference type="NCBI Taxonomy" id="1192034"/>
    <lineage>
        <taxon>Bacteria</taxon>
        <taxon>Pseudomonadati</taxon>
        <taxon>Myxococcota</taxon>
        <taxon>Polyangia</taxon>
        <taxon>Polyangiales</taxon>
        <taxon>Polyangiaceae</taxon>
        <taxon>Chondromyces</taxon>
    </lineage>
</organism>
<dbReference type="InterPro" id="IPR051323">
    <property type="entry name" value="AtsK-like"/>
</dbReference>
<evidence type="ECO:0000313" key="7">
    <source>
        <dbReference type="EMBL" id="EYF05511.1"/>
    </source>
</evidence>
<dbReference type="SUPFAM" id="SSF51197">
    <property type="entry name" value="Clavaminate synthase-like"/>
    <property type="match status" value="1"/>
</dbReference>
<protein>
    <submittedName>
        <fullName evidence="7">Alpha-ketoglutarate-dependent taurine dioxygenase</fullName>
    </submittedName>
</protein>
<dbReference type="Gene3D" id="3.60.130.10">
    <property type="entry name" value="Clavaminate synthase-like"/>
    <property type="match status" value="1"/>
</dbReference>
<keyword evidence="5" id="KW-0408">Iron</keyword>
<dbReference type="PANTHER" id="PTHR30468:SF1">
    <property type="entry name" value="ALPHA-KETOGLUTARATE-DEPENDENT SULFONATE DIOXYGENASE"/>
    <property type="match status" value="1"/>
</dbReference>
<dbReference type="eggNOG" id="COG2175">
    <property type="taxonomic scope" value="Bacteria"/>
</dbReference>
<dbReference type="GO" id="GO:0016706">
    <property type="term" value="F:2-oxoglutarate-dependent dioxygenase activity"/>
    <property type="evidence" value="ECO:0007669"/>
    <property type="project" value="TreeGrafter"/>
</dbReference>
<name>A0A017TA74_9BACT</name>
<gene>
    <name evidence="7" type="ORF">CAP_3239</name>
</gene>
<comment type="caution">
    <text evidence="7">The sequence shown here is derived from an EMBL/GenBank/DDBJ whole genome shotgun (WGS) entry which is preliminary data.</text>
</comment>
<dbReference type="InterPro" id="IPR003819">
    <property type="entry name" value="TauD/TfdA-like"/>
</dbReference>
<evidence type="ECO:0000256" key="2">
    <source>
        <dbReference type="ARBA" id="ARBA00022723"/>
    </source>
</evidence>
<dbReference type="Pfam" id="PF02668">
    <property type="entry name" value="TauD"/>
    <property type="match status" value="1"/>
</dbReference>
<evidence type="ECO:0000259" key="6">
    <source>
        <dbReference type="Pfam" id="PF02668"/>
    </source>
</evidence>
<proteinExistence type="inferred from homology"/>
<evidence type="ECO:0000313" key="8">
    <source>
        <dbReference type="Proteomes" id="UP000019678"/>
    </source>
</evidence>
<keyword evidence="8" id="KW-1185">Reference proteome</keyword>
<sequence length="289" mass="32892">MEAAVRIEPVSLALGARVHGVDLSREITEETWARIKAAFAQHSVLIFPAQEITIDQQKAFGRRFGELLVHEHLLPFTVAGHPECMALHNNAQKPPGLNEWHTDNSGWPEPPRATILHAKIVTDLGGDTLFSNMYLAYEALSRPMQALLTGLSAVHDVRKAFGADYANLQRSLRKSGIDPVESFRHREPVVHPLVRTHPETRRRALYLSAPYVTHIEGLSRSESRAILDLLYRHIETSEFIYRHRWTKGDLVIWDNRCTQHLAVADYYPQERLMHRMNVAGEKPQLDPEA</sequence>
<comment type="similarity">
    <text evidence="1">Belongs to the TfdA dioxygenase family.</text>
</comment>